<dbReference type="Pfam" id="PF00550">
    <property type="entry name" value="PP-binding"/>
    <property type="match status" value="1"/>
</dbReference>
<feature type="region of interest" description="Disordered" evidence="4">
    <location>
        <begin position="907"/>
        <end position="933"/>
    </location>
</feature>
<dbReference type="InterPro" id="IPR023213">
    <property type="entry name" value="CAT-like_dom_sf"/>
</dbReference>
<evidence type="ECO:0000259" key="5">
    <source>
        <dbReference type="PROSITE" id="PS50075"/>
    </source>
</evidence>
<sequence>MTPSFASPAPLDPAQHGLWVTERTLDTGSAYHLGLALHFRGPLDPAALAVAWADHVRATPVLAARTDPAGPGLVPGEAPPLRQVTAAPDDLGKLRDEETAARFGPDEALIRATLFTTAPDHHLLLVVAHHLVFDGESKDLLVTGLAQAYRAVTGEGRPPSSAGASAPPPPVSETAVKDAARFWADRWRDSPAPALPGLTAHHADPVTPAPGSACGFRRDGEWHARLVTTAATLGVTRFELLTAAWHTLLLRYGNTAPATAIELSTRVPGAPRQTGLHVNELPLFTHPRPDLTFADFAHEVRAELRALYAHRTVPLSRAVRGLTPRTALCPVSLSYRRRDTSRPADFGPGLDVRTEWTGFARTARNIAHLQLVDGPDSLEGSLQYRTAAFESEAPACVLDHFLTLLDGALAAPDTALGLLPVLPPRERATLVADTTRAPGNAPATLPELFAAQAAATPDAVAVIEGDTTLTYAELDAAVRRRAHRLRAQGAGPGALVGIALPRSAAQLVAVLGTLTAGAAYLPLDPEHPAERLAFLRADSGITLETAADPGPEDLDRLPDAPSAPAPPARTDPAYVLYTSGSTGVPKGVEVSHAALANLLAALRDTTGTGSGSRWLGLTSLSFDISTVELFLPLVTGGTVVLVPEGRHRDGTALAELVDRHRLTHVQATPSGWRTLLAAGLHAPELVALTGGEALPDALARELHTAVGRLVNVYGPTETTVWSTAAALGPDDPVTIGRPLANTRTYVLDARLQPLPQGLTGELYIGGDGVAHGYRGRPGLTASRFVPDPYGPPGARLYRTGDLVRLTADGRIAFAGRSDTQVKVRGHRIELGEIDTALGSHSQVAQAATVLREAPDGEPGRLVAYVVPAPTGVPPTPETLRDHLARRLPAAALPDAYVTLDAMPLTPNGKLDRSALPEPPRERTTGETPVADASDEGVTGTVLAIWRDVLDLDDLGPDEDLFDLGGHSLTVTAIAGRIRKEYGVAVPFDVFFDSPTVHGVAACVAALIEENQ</sequence>
<dbReference type="PANTHER" id="PTHR45527:SF1">
    <property type="entry name" value="FATTY ACID SYNTHASE"/>
    <property type="match status" value="1"/>
</dbReference>
<dbReference type="Gene3D" id="3.30.559.30">
    <property type="entry name" value="Nonribosomal peptide synthetase, condensation domain"/>
    <property type="match status" value="1"/>
</dbReference>
<organism evidence="6 7">
    <name type="scientific">Streptomyces drozdowiczii</name>
    <dbReference type="NCBI Taxonomy" id="202862"/>
    <lineage>
        <taxon>Bacteria</taxon>
        <taxon>Bacillati</taxon>
        <taxon>Actinomycetota</taxon>
        <taxon>Actinomycetes</taxon>
        <taxon>Kitasatosporales</taxon>
        <taxon>Streptomycetaceae</taxon>
        <taxon>Streptomyces</taxon>
    </lineage>
</organism>
<dbReference type="SUPFAM" id="SSF47336">
    <property type="entry name" value="ACP-like"/>
    <property type="match status" value="1"/>
</dbReference>
<feature type="region of interest" description="Disordered" evidence="4">
    <location>
        <begin position="545"/>
        <end position="570"/>
    </location>
</feature>
<keyword evidence="3" id="KW-0597">Phosphoprotein</keyword>
<dbReference type="Gene3D" id="1.10.1200.10">
    <property type="entry name" value="ACP-like"/>
    <property type="match status" value="1"/>
</dbReference>
<reference evidence="6" key="1">
    <citation type="journal article" date="2022" name="Front. Microbiol.">
        <title>Mirubactin C rescues the lethal effect of cell wall biosynthesis mutations in Bacillus subtilis.</title>
        <authorList>
            <person name="Kepplinger B."/>
            <person name="Wen X."/>
            <person name="Tyler A.R."/>
            <person name="Kim B.Y."/>
            <person name="Brown J."/>
            <person name="Banks P."/>
            <person name="Dashti Y."/>
            <person name="Mackenzie E.S."/>
            <person name="Wills C."/>
            <person name="Kawai Y."/>
            <person name="Waldron K.J."/>
            <person name="Allenby N.E.E."/>
            <person name="Wu L.J."/>
            <person name="Hall M.J."/>
            <person name="Errington J."/>
        </authorList>
    </citation>
    <scope>NUCLEOTIDE SEQUENCE</scope>
    <source>
        <strain evidence="6">MDA8-470</strain>
    </source>
</reference>
<feature type="compositionally biased region" description="Basic and acidic residues" evidence="4">
    <location>
        <begin position="909"/>
        <end position="924"/>
    </location>
</feature>
<dbReference type="Gene3D" id="3.30.300.30">
    <property type="match status" value="1"/>
</dbReference>
<dbReference type="InterPro" id="IPR009081">
    <property type="entry name" value="PP-bd_ACP"/>
</dbReference>
<dbReference type="InterPro" id="IPR036736">
    <property type="entry name" value="ACP-like_sf"/>
</dbReference>
<evidence type="ECO:0000256" key="4">
    <source>
        <dbReference type="SAM" id="MobiDB-lite"/>
    </source>
</evidence>
<accession>A0ABY6PLK0</accession>
<dbReference type="CDD" id="cd05930">
    <property type="entry name" value="A_NRPS"/>
    <property type="match status" value="1"/>
</dbReference>
<evidence type="ECO:0000313" key="7">
    <source>
        <dbReference type="Proteomes" id="UP001164963"/>
    </source>
</evidence>
<dbReference type="SUPFAM" id="SSF52777">
    <property type="entry name" value="CoA-dependent acyltransferases"/>
    <property type="match status" value="2"/>
</dbReference>
<dbReference type="PROSITE" id="PS00455">
    <property type="entry name" value="AMP_BINDING"/>
    <property type="match status" value="1"/>
</dbReference>
<dbReference type="InterPro" id="IPR006162">
    <property type="entry name" value="Ppantetheine_attach_site"/>
</dbReference>
<feature type="region of interest" description="Disordered" evidence="4">
    <location>
        <begin position="154"/>
        <end position="175"/>
    </location>
</feature>
<dbReference type="PROSITE" id="PS00012">
    <property type="entry name" value="PHOSPHOPANTETHEINE"/>
    <property type="match status" value="1"/>
</dbReference>
<dbReference type="InterPro" id="IPR020806">
    <property type="entry name" value="PKS_PP-bd"/>
</dbReference>
<name>A0ABY6PLK0_9ACTN</name>
<dbReference type="Pfam" id="PF00501">
    <property type="entry name" value="AMP-binding"/>
    <property type="match status" value="1"/>
</dbReference>
<dbReference type="Gene3D" id="3.40.50.12780">
    <property type="entry name" value="N-terminal domain of ligase-like"/>
    <property type="match status" value="1"/>
</dbReference>
<evidence type="ECO:0000313" key="6">
    <source>
        <dbReference type="EMBL" id="UZK52901.1"/>
    </source>
</evidence>
<dbReference type="PANTHER" id="PTHR45527">
    <property type="entry name" value="NONRIBOSOMAL PEPTIDE SYNTHETASE"/>
    <property type="match status" value="1"/>
</dbReference>
<dbReference type="PROSITE" id="PS50075">
    <property type="entry name" value="CARRIER"/>
    <property type="match status" value="1"/>
</dbReference>
<dbReference type="InterPro" id="IPR045851">
    <property type="entry name" value="AMP-bd_C_sf"/>
</dbReference>
<dbReference type="InterPro" id="IPR001242">
    <property type="entry name" value="Condensation_dom"/>
</dbReference>
<dbReference type="Pfam" id="PF00668">
    <property type="entry name" value="Condensation"/>
    <property type="match status" value="1"/>
</dbReference>
<dbReference type="InterPro" id="IPR025110">
    <property type="entry name" value="AMP-bd_C"/>
</dbReference>
<evidence type="ECO:0000256" key="1">
    <source>
        <dbReference type="ARBA" id="ARBA00001957"/>
    </source>
</evidence>
<dbReference type="EMBL" id="CP098740">
    <property type="protein sequence ID" value="UZK52901.1"/>
    <property type="molecule type" value="Genomic_DNA"/>
</dbReference>
<dbReference type="SUPFAM" id="SSF56801">
    <property type="entry name" value="Acetyl-CoA synthetase-like"/>
    <property type="match status" value="1"/>
</dbReference>
<dbReference type="NCBIfam" id="TIGR01733">
    <property type="entry name" value="AA-adenyl-dom"/>
    <property type="match status" value="1"/>
</dbReference>
<evidence type="ECO:0000256" key="2">
    <source>
        <dbReference type="ARBA" id="ARBA00022450"/>
    </source>
</evidence>
<evidence type="ECO:0000256" key="3">
    <source>
        <dbReference type="ARBA" id="ARBA00022553"/>
    </source>
</evidence>
<protein>
    <submittedName>
        <fullName evidence="6">Amino acid adenylation domain-containing protein</fullName>
    </submittedName>
</protein>
<dbReference type="Gene3D" id="3.30.559.10">
    <property type="entry name" value="Chloramphenicol acetyltransferase-like domain"/>
    <property type="match status" value="1"/>
</dbReference>
<dbReference type="SMART" id="SM00823">
    <property type="entry name" value="PKS_PP"/>
    <property type="match status" value="1"/>
</dbReference>
<dbReference type="InterPro" id="IPR010071">
    <property type="entry name" value="AA_adenyl_dom"/>
</dbReference>
<dbReference type="Pfam" id="PF13193">
    <property type="entry name" value="AMP-binding_C"/>
    <property type="match status" value="1"/>
</dbReference>
<dbReference type="InterPro" id="IPR000873">
    <property type="entry name" value="AMP-dep_synth/lig_dom"/>
</dbReference>
<keyword evidence="7" id="KW-1185">Reference proteome</keyword>
<dbReference type="InterPro" id="IPR020845">
    <property type="entry name" value="AMP-binding_CS"/>
</dbReference>
<keyword evidence="2" id="KW-0596">Phosphopantetheine</keyword>
<dbReference type="InterPro" id="IPR042099">
    <property type="entry name" value="ANL_N_sf"/>
</dbReference>
<dbReference type="RefSeq" id="WP_265538516.1">
    <property type="nucleotide sequence ID" value="NZ_CP098740.1"/>
</dbReference>
<gene>
    <name evidence="6" type="ORF">NEH16_01125</name>
</gene>
<proteinExistence type="predicted"/>
<feature type="domain" description="Carrier" evidence="5">
    <location>
        <begin position="932"/>
        <end position="1007"/>
    </location>
</feature>
<dbReference type="Proteomes" id="UP001164963">
    <property type="component" value="Chromosome"/>
</dbReference>
<comment type="cofactor">
    <cofactor evidence="1">
        <name>pantetheine 4'-phosphate</name>
        <dbReference type="ChEBI" id="CHEBI:47942"/>
    </cofactor>
</comment>